<evidence type="ECO:0000313" key="4">
    <source>
        <dbReference type="Proteomes" id="UP000234190"/>
    </source>
</evidence>
<evidence type="ECO:0000313" key="3">
    <source>
        <dbReference type="EMBL" id="PLC51925.1"/>
    </source>
</evidence>
<keyword evidence="3" id="KW-0808">Transferase</keyword>
<protein>
    <submittedName>
        <fullName evidence="3">Glycosyl transferase</fullName>
    </submittedName>
</protein>
<dbReference type="Pfam" id="PF13439">
    <property type="entry name" value="Glyco_transf_4"/>
    <property type="match status" value="1"/>
</dbReference>
<organism evidence="3 4">
    <name type="scientific">Pollutimonas subterranea</name>
    <dbReference type="NCBI Taxonomy" id="2045210"/>
    <lineage>
        <taxon>Bacteria</taxon>
        <taxon>Pseudomonadati</taxon>
        <taxon>Pseudomonadota</taxon>
        <taxon>Betaproteobacteria</taxon>
        <taxon>Burkholderiales</taxon>
        <taxon>Alcaligenaceae</taxon>
        <taxon>Pollutimonas</taxon>
    </lineage>
</organism>
<accession>A0A2N4UA80</accession>
<dbReference type="AlphaFoldDB" id="A0A2N4UA80"/>
<comment type="caution">
    <text evidence="3">The sequence shown here is derived from an EMBL/GenBank/DDBJ whole genome shotgun (WGS) entry which is preliminary data.</text>
</comment>
<dbReference type="Proteomes" id="UP000234190">
    <property type="component" value="Unassembled WGS sequence"/>
</dbReference>
<feature type="domain" description="Glycosyltransferase subfamily 4-like N-terminal" evidence="2">
    <location>
        <begin position="16"/>
        <end position="177"/>
    </location>
</feature>
<dbReference type="InterPro" id="IPR001296">
    <property type="entry name" value="Glyco_trans_1"/>
</dbReference>
<dbReference type="Pfam" id="PF00534">
    <property type="entry name" value="Glycos_transf_1"/>
    <property type="match status" value="1"/>
</dbReference>
<dbReference type="RefSeq" id="WP_102072009.1">
    <property type="nucleotide sequence ID" value="NZ_PDNW01000001.1"/>
</dbReference>
<name>A0A2N4UA80_9BURK</name>
<dbReference type="GO" id="GO:0016757">
    <property type="term" value="F:glycosyltransferase activity"/>
    <property type="evidence" value="ECO:0007669"/>
    <property type="project" value="InterPro"/>
</dbReference>
<dbReference type="Gene3D" id="3.40.50.2000">
    <property type="entry name" value="Glycogen Phosphorylase B"/>
    <property type="match status" value="2"/>
</dbReference>
<dbReference type="PANTHER" id="PTHR12526:SF630">
    <property type="entry name" value="GLYCOSYLTRANSFERASE"/>
    <property type="match status" value="1"/>
</dbReference>
<dbReference type="CDD" id="cd03811">
    <property type="entry name" value="GT4_GT28_WabH-like"/>
    <property type="match status" value="1"/>
</dbReference>
<dbReference type="SUPFAM" id="SSF53756">
    <property type="entry name" value="UDP-Glycosyltransferase/glycogen phosphorylase"/>
    <property type="match status" value="1"/>
</dbReference>
<evidence type="ECO:0000259" key="1">
    <source>
        <dbReference type="Pfam" id="PF00534"/>
    </source>
</evidence>
<keyword evidence="4" id="KW-1185">Reference proteome</keyword>
<gene>
    <name evidence="3" type="ORF">CR159_00300</name>
</gene>
<reference evidence="3 4" key="1">
    <citation type="submission" date="2017-10" db="EMBL/GenBank/DDBJ databases">
        <title>Two draft genome sequences of Pusillimonas sp. strains isolated from a nitrate- and radionuclide-contaminated groundwater in Russia.</title>
        <authorList>
            <person name="Grouzdev D.S."/>
            <person name="Tourova T.P."/>
            <person name="Goeva M.A."/>
            <person name="Babich T.L."/>
            <person name="Sokolova D.S."/>
            <person name="Abdullin R."/>
            <person name="Poltaraus A.B."/>
            <person name="Toshchakov S.V."/>
            <person name="Nazina T.N."/>
        </authorList>
    </citation>
    <scope>NUCLEOTIDE SEQUENCE [LARGE SCALE GENOMIC DNA]</scope>
    <source>
        <strain evidence="3 4">JR1/69-3-13</strain>
    </source>
</reference>
<dbReference type="EMBL" id="PDNW01000001">
    <property type="protein sequence ID" value="PLC51925.1"/>
    <property type="molecule type" value="Genomic_DNA"/>
</dbReference>
<dbReference type="PANTHER" id="PTHR12526">
    <property type="entry name" value="GLYCOSYLTRANSFERASE"/>
    <property type="match status" value="1"/>
</dbReference>
<dbReference type="OrthoDB" id="570545at2"/>
<proteinExistence type="predicted"/>
<sequence length="369" mass="39963">MTSNKIALFIPSLHGGGAERVIVSLANGLARRGIPVDLVLIKDVGFYRSQVDPRVRVVDLKGKRVLTSFFALAEYLRRERPAAMLSAMNYVNVVAVWARVLSRSNTRLVLSEHANLSQAMADTSGLISKVLPWLMKISYRSADAIVAVSDGVADDLAATLGYARDAVSTRHNPIEIDELAIKSRVAIDHPWFADGEPPVIIGVGRLSKEKDFPTLIKAFNQLRKTTQCRLVILGEGGERLLLESLKDASPYSADILLAGFQENPYNWMHHASVFVLSSRREGFGNVLVEAMACGTPVVSTACPSGPEEILEQGRWGRLVPVGEADALANAIIGTLADASPPDVKKRAEAFGVTHAVDAYLNVLAPNCSR</sequence>
<feature type="domain" description="Glycosyl transferase family 1" evidence="1">
    <location>
        <begin position="192"/>
        <end position="338"/>
    </location>
</feature>
<dbReference type="InterPro" id="IPR028098">
    <property type="entry name" value="Glyco_trans_4-like_N"/>
</dbReference>
<evidence type="ECO:0000259" key="2">
    <source>
        <dbReference type="Pfam" id="PF13439"/>
    </source>
</evidence>